<comment type="caution">
    <text evidence="1">The sequence shown here is derived from an EMBL/GenBank/DDBJ whole genome shotgun (WGS) entry which is preliminary data.</text>
</comment>
<proteinExistence type="predicted"/>
<evidence type="ECO:0000313" key="2">
    <source>
        <dbReference type="Proteomes" id="UP000828390"/>
    </source>
</evidence>
<dbReference type="AlphaFoldDB" id="A0A9D4HBJ9"/>
<gene>
    <name evidence="1" type="ORF">DPMN_073739</name>
</gene>
<name>A0A9D4HBJ9_DREPO</name>
<reference evidence="1" key="2">
    <citation type="submission" date="2020-11" db="EMBL/GenBank/DDBJ databases">
        <authorList>
            <person name="McCartney M.A."/>
            <person name="Auch B."/>
            <person name="Kono T."/>
            <person name="Mallez S."/>
            <person name="Becker A."/>
            <person name="Gohl D.M."/>
            <person name="Silverstein K.A.T."/>
            <person name="Koren S."/>
            <person name="Bechman K.B."/>
            <person name="Herman A."/>
            <person name="Abrahante J.E."/>
            <person name="Garbe J."/>
        </authorList>
    </citation>
    <scope>NUCLEOTIDE SEQUENCE</scope>
    <source>
        <strain evidence="1">Duluth1</strain>
        <tissue evidence="1">Whole animal</tissue>
    </source>
</reference>
<dbReference type="Proteomes" id="UP000828390">
    <property type="component" value="Unassembled WGS sequence"/>
</dbReference>
<reference evidence="1" key="1">
    <citation type="journal article" date="2019" name="bioRxiv">
        <title>The Genome of the Zebra Mussel, Dreissena polymorpha: A Resource for Invasive Species Research.</title>
        <authorList>
            <person name="McCartney M.A."/>
            <person name="Auch B."/>
            <person name="Kono T."/>
            <person name="Mallez S."/>
            <person name="Zhang Y."/>
            <person name="Obille A."/>
            <person name="Becker A."/>
            <person name="Abrahante J.E."/>
            <person name="Garbe J."/>
            <person name="Badalamenti J.P."/>
            <person name="Herman A."/>
            <person name="Mangelson H."/>
            <person name="Liachko I."/>
            <person name="Sullivan S."/>
            <person name="Sone E.D."/>
            <person name="Koren S."/>
            <person name="Silverstein K.A.T."/>
            <person name="Beckman K.B."/>
            <person name="Gohl D.M."/>
        </authorList>
    </citation>
    <scope>NUCLEOTIDE SEQUENCE</scope>
    <source>
        <strain evidence="1">Duluth1</strain>
        <tissue evidence="1">Whole animal</tissue>
    </source>
</reference>
<evidence type="ECO:0008006" key="3">
    <source>
        <dbReference type="Google" id="ProtNLM"/>
    </source>
</evidence>
<evidence type="ECO:0000313" key="1">
    <source>
        <dbReference type="EMBL" id="KAH3713936.1"/>
    </source>
</evidence>
<sequence length="280" mass="32247">MNYKTVKELKKAAKDQGMCGYSKLTKAELIARLSRRNDGDSDDDVWENAREDARDNDVWENAREDTRAEPTKKPTMINRLFNWAVKPVKTVKTAVKNSYDWAVKPVKSAAKNSYDWIIKHTPEPLRKAISEKANAFKAEVESIYNNYYKKQQRSESAIKISESAIVIKESKTALKRFARQYVIDGVEKTDAPTFLDIVKPEVVKFMSKHRQIKMNLVLVCEMERHSMEHETGVIEKIPFVSKTEIVLEGTDVAELFTQMVDRIVCKFSNEGKQLEAKVRH</sequence>
<organism evidence="1 2">
    <name type="scientific">Dreissena polymorpha</name>
    <name type="common">Zebra mussel</name>
    <name type="synonym">Mytilus polymorpha</name>
    <dbReference type="NCBI Taxonomy" id="45954"/>
    <lineage>
        <taxon>Eukaryota</taxon>
        <taxon>Metazoa</taxon>
        <taxon>Spiralia</taxon>
        <taxon>Lophotrochozoa</taxon>
        <taxon>Mollusca</taxon>
        <taxon>Bivalvia</taxon>
        <taxon>Autobranchia</taxon>
        <taxon>Heteroconchia</taxon>
        <taxon>Euheterodonta</taxon>
        <taxon>Imparidentia</taxon>
        <taxon>Neoheterodontei</taxon>
        <taxon>Myida</taxon>
        <taxon>Dreissenoidea</taxon>
        <taxon>Dreissenidae</taxon>
        <taxon>Dreissena</taxon>
    </lineage>
</organism>
<dbReference type="EMBL" id="JAIWYP010000014">
    <property type="protein sequence ID" value="KAH3713936.1"/>
    <property type="molecule type" value="Genomic_DNA"/>
</dbReference>
<protein>
    <recommendedName>
        <fullName evidence="3">Rho termination factor N-terminal domain-containing protein</fullName>
    </recommendedName>
</protein>
<accession>A0A9D4HBJ9</accession>
<keyword evidence="2" id="KW-1185">Reference proteome</keyword>